<feature type="region of interest" description="Disordered" evidence="1">
    <location>
        <begin position="895"/>
        <end position="934"/>
    </location>
</feature>
<dbReference type="VEuPathDB" id="TrichDB:TVAGG3_0846960"/>
<dbReference type="InParanoid" id="A2FL44"/>
<evidence type="ECO:0000313" key="2">
    <source>
        <dbReference type="EMBL" id="EAX94370.1"/>
    </source>
</evidence>
<gene>
    <name evidence="2" type="ORF">TVAG_068380</name>
</gene>
<dbReference type="VEuPathDB" id="TrichDB:TVAG_068380"/>
<sequence length="1852" mass="214906">MLFFFLYYVKSNLFTVNQIDQETKVFQPLYNGNPITQFGIKSEIYAVDMKFKYNISHDEEIFYKGIDIKTEVTFPENENSIFLNFTFQSNYTVNREFSFYIYGEAPFSDDFSTDIITFAGIQGYTYKERNSNRNIIISADRNTPPNYFYHNILGDSFDENIRSFNTRNTCFHHSLLSNISSWVLGWNRYILEPYQTLQFRLIITDDTNLEPTPTISVDKTIANPNNLFPITVIPTKSNTLYFIESYRGSEGYTSRLILGNFTSKEAGVAETINISFYGHPSSDIRKIFVYSQFSANSEPVYITISSKEESFDIISPPQSHIINYGTINMKFNTTSSSRNIYCIYNDAFEDKFYYYSNQENGIYYIIFRIPYDKKYLRNGENIVRFFVSGANTELKSFNIIIDYFHQLDISSPMSYNRIATKISMNATVNMTIKSPPNNIITLIYRYYDMNGPVYNEITNFTIGNSNTEIQYQHILHIDPSKRQLDSLQTEGFEIRDIYGASHYFNFYVIVELPSLEFYSYRSGYRIAAERGNYFNFSGQLDGFTPNTIFNIAYGKANSGNMMNYYTRKLKDESSYNTKSSNKSKQSRIVKQNEYPYEYSDNFIHIESYPCFETSEPIEYTTLSYSVTTQDSYKSEYFNISDQISQESPEYVVYFVNATSQDRSISICKYFSVNIQTRPEILSASLLDNIITIGQPLILNMSFNSTDFAELEISINNSYFSYANYHYSSDLCHIEFPFMILANVANYTAQLIEGPLNEEIARHIIPGNYDLSIRLTTDGGIKSNVFHFQFTISDQILPQFEIYFYSDEMIFPLGNIAMEIGMFRLLPCNVTLHGSWDGQESFTIHTIDLYEMMEYRNSIVFSTPETEGQHTLYLWLTTDTGYKSIQNLTYSMEFMEEESATETTPRNTDVEENPDPEFTPEPTPDPTPLPTPNPSIECNNLASYTQADNELSFSCDVEGLAVNQTIILMTTFLGDNGDVYYKNFTDPSFRSNDNNYYHIEFKADVRFVARYTIGWINVSATDEITTTPVWRDYIHIVPIARFNSLGISKTEVSYGESFDIVANVSTSSLISAYIYYYFDNDIKSRQTFSIQMSGETYNFTKTFSTNNLFHCGLHNISLSFGLGKYRDEQVFNFTILDNHLPYIKIIPKYTGTKFFMSNSSAKYEIQCMDFNYDQENRIYVVADRNLPELVATVSPNRTFVNIEYQYYYPMISAHHTLKFYSNDSTGAQSNIITIEFDVDITPSVCIVNFPNQKYFEVNSYFIVDLYFFNYNPGSIVNVFYYLDKTIKIPENITIFDNFSSPITSINITTINYPDDRWLEIYGQDNTGVYSNKTKLRVLIDMKPIISYIQPLKEEYSVGEVISFNVLGMGTGYCELHYKYDDMSWEAFNYESSHGRFVWINRTLQARYATREYLISLKMVDTYDVESDIYNFSFRVNERHSPTLSVSNYVWRNEIIYFYQDIKFICTINDQDVGNIVDLSFSINNSEFSSIYNYISDGREKVIEYYYTGPRKDGYTKFAFKVTDNTDISKSYEKFINLRRGLGFQYTQLTNQRIFEGGEALPFTGFIHDYEPNTNVSLYYSFENGNPIQISDYVIIGSNYRSPNITFNITIPNNYGSHRINFHVLKQGEQQFSTFNSVGYDVNKPPIFIDWVSFDKPHYNNSFIIINSTIYDERHVELFYRFNSDPFKDSPGGYNFDGVSNKTIVYHCPLPNNLEQGINTISVYFKDNYNNISETKTQEFIYDSRTAPVIQVYNEKTSNYGFYENITLSVSVFDEAVENIINVTLFLDNEIPILVYSAKSDGIVHNFTYSSPVPRSNGYHYYTFSAVNSIGAESLNVTKEINNNCISDYFIFII</sequence>
<proteinExistence type="predicted"/>
<dbReference type="RefSeq" id="XP_001307300.1">
    <property type="nucleotide sequence ID" value="XM_001307299.1"/>
</dbReference>
<name>A2FL44_TRIV3</name>
<dbReference type="EMBL" id="DS113861">
    <property type="protein sequence ID" value="EAX94370.1"/>
    <property type="molecule type" value="Genomic_DNA"/>
</dbReference>
<dbReference type="PANTHER" id="PTHR38934">
    <property type="entry name" value="HYPHALLY REGULATED CELL WALL PROTEIN 1"/>
    <property type="match status" value="1"/>
</dbReference>
<evidence type="ECO:0000256" key="1">
    <source>
        <dbReference type="SAM" id="MobiDB-lite"/>
    </source>
</evidence>
<keyword evidence="3" id="KW-1185">Reference proteome</keyword>
<reference evidence="2" key="2">
    <citation type="journal article" date="2007" name="Science">
        <title>Draft genome sequence of the sexually transmitted pathogen Trichomonas vaginalis.</title>
        <authorList>
            <person name="Carlton J.M."/>
            <person name="Hirt R.P."/>
            <person name="Silva J.C."/>
            <person name="Delcher A.L."/>
            <person name="Schatz M."/>
            <person name="Zhao Q."/>
            <person name="Wortman J.R."/>
            <person name="Bidwell S.L."/>
            <person name="Alsmark U.C.M."/>
            <person name="Besteiro S."/>
            <person name="Sicheritz-Ponten T."/>
            <person name="Noel C.J."/>
            <person name="Dacks J.B."/>
            <person name="Foster P.G."/>
            <person name="Simillion C."/>
            <person name="Van de Peer Y."/>
            <person name="Miranda-Saavedra D."/>
            <person name="Barton G.J."/>
            <person name="Westrop G.D."/>
            <person name="Mueller S."/>
            <person name="Dessi D."/>
            <person name="Fiori P.L."/>
            <person name="Ren Q."/>
            <person name="Paulsen I."/>
            <person name="Zhang H."/>
            <person name="Bastida-Corcuera F.D."/>
            <person name="Simoes-Barbosa A."/>
            <person name="Brown M.T."/>
            <person name="Hayes R.D."/>
            <person name="Mukherjee M."/>
            <person name="Okumura C.Y."/>
            <person name="Schneider R."/>
            <person name="Smith A.J."/>
            <person name="Vanacova S."/>
            <person name="Villalvazo M."/>
            <person name="Haas B.J."/>
            <person name="Pertea M."/>
            <person name="Feldblyum T.V."/>
            <person name="Utterback T.R."/>
            <person name="Shu C.L."/>
            <person name="Osoegawa K."/>
            <person name="de Jong P.J."/>
            <person name="Hrdy I."/>
            <person name="Horvathova L."/>
            <person name="Zubacova Z."/>
            <person name="Dolezal P."/>
            <person name="Malik S.B."/>
            <person name="Logsdon J.M. Jr."/>
            <person name="Henze K."/>
            <person name="Gupta A."/>
            <person name="Wang C.C."/>
            <person name="Dunne R.L."/>
            <person name="Upcroft J.A."/>
            <person name="Upcroft P."/>
            <person name="White O."/>
            <person name="Salzberg S.L."/>
            <person name="Tang P."/>
            <person name="Chiu C.-H."/>
            <person name="Lee Y.-S."/>
            <person name="Embley T.M."/>
            <person name="Coombs G.H."/>
            <person name="Mottram J.C."/>
            <person name="Tachezy J."/>
            <person name="Fraser-Liggett C.M."/>
            <person name="Johnson P.J."/>
        </authorList>
    </citation>
    <scope>NUCLEOTIDE SEQUENCE [LARGE SCALE GENOMIC DNA]</scope>
    <source>
        <strain evidence="2">G3</strain>
    </source>
</reference>
<protein>
    <submittedName>
        <fullName evidence="2">Uncharacterized protein</fullName>
    </submittedName>
</protein>
<organism evidence="2 3">
    <name type="scientific">Trichomonas vaginalis (strain ATCC PRA-98 / G3)</name>
    <dbReference type="NCBI Taxonomy" id="412133"/>
    <lineage>
        <taxon>Eukaryota</taxon>
        <taxon>Metamonada</taxon>
        <taxon>Parabasalia</taxon>
        <taxon>Trichomonadida</taxon>
        <taxon>Trichomonadidae</taxon>
        <taxon>Trichomonas</taxon>
    </lineage>
</organism>
<accession>A2FL44</accession>
<dbReference type="KEGG" id="tva:4752102"/>
<dbReference type="Proteomes" id="UP000001542">
    <property type="component" value="Unassembled WGS sequence"/>
</dbReference>
<evidence type="ECO:0000313" key="3">
    <source>
        <dbReference type="Proteomes" id="UP000001542"/>
    </source>
</evidence>
<dbReference type="PANTHER" id="PTHR38934:SF6">
    <property type="entry name" value="CHROMOSOME UNDETERMINED SCAFFOLD_176, WHOLE GENOME SHOTGUN SEQUENCE"/>
    <property type="match status" value="1"/>
</dbReference>
<feature type="compositionally biased region" description="Pro residues" evidence="1">
    <location>
        <begin position="916"/>
        <end position="932"/>
    </location>
</feature>
<reference evidence="2" key="1">
    <citation type="submission" date="2006-10" db="EMBL/GenBank/DDBJ databases">
        <authorList>
            <person name="Amadeo P."/>
            <person name="Zhao Q."/>
            <person name="Wortman J."/>
            <person name="Fraser-Liggett C."/>
            <person name="Carlton J."/>
        </authorList>
    </citation>
    <scope>NUCLEOTIDE SEQUENCE</scope>
    <source>
        <strain evidence="2">G3</strain>
    </source>
</reference>